<name>A0A6H5I560_9HYME</name>
<accession>A0A6H5I560</accession>
<organism evidence="1 2">
    <name type="scientific">Trichogramma brassicae</name>
    <dbReference type="NCBI Taxonomy" id="86971"/>
    <lineage>
        <taxon>Eukaryota</taxon>
        <taxon>Metazoa</taxon>
        <taxon>Ecdysozoa</taxon>
        <taxon>Arthropoda</taxon>
        <taxon>Hexapoda</taxon>
        <taxon>Insecta</taxon>
        <taxon>Pterygota</taxon>
        <taxon>Neoptera</taxon>
        <taxon>Endopterygota</taxon>
        <taxon>Hymenoptera</taxon>
        <taxon>Apocrita</taxon>
        <taxon>Proctotrupomorpha</taxon>
        <taxon>Chalcidoidea</taxon>
        <taxon>Trichogrammatidae</taxon>
        <taxon>Trichogramma</taxon>
    </lineage>
</organism>
<evidence type="ECO:0000313" key="1">
    <source>
        <dbReference type="EMBL" id="CAB0031663.1"/>
    </source>
</evidence>
<gene>
    <name evidence="1" type="ORF">TBRA_LOCUS3630</name>
</gene>
<dbReference type="EMBL" id="CADCXV010000649">
    <property type="protein sequence ID" value="CAB0031663.1"/>
    <property type="molecule type" value="Genomic_DNA"/>
</dbReference>
<dbReference type="AlphaFoldDB" id="A0A6H5I560"/>
<keyword evidence="2" id="KW-1185">Reference proteome</keyword>
<protein>
    <submittedName>
        <fullName evidence="1">Uncharacterized protein</fullName>
    </submittedName>
</protein>
<reference evidence="1 2" key="1">
    <citation type="submission" date="2020-02" db="EMBL/GenBank/DDBJ databases">
        <authorList>
            <person name="Ferguson B K."/>
        </authorList>
    </citation>
    <scope>NUCLEOTIDE SEQUENCE [LARGE SCALE GENOMIC DNA]</scope>
</reference>
<sequence length="216" mass="25133">MGTRHKVHRFEYFAKEYASDVYAQAASTFYVQVKGQCCSVVNMMHLDAETGCFSYLRLRRASAPQLNYHPFGLFLRMRLHHCSFDFTFFRLLTAHTYILDINLPCALCMYPKKKILYANTCQRSSNNKPSTILKKRNNNDQLAAIAREVYSLRIYRTSTVEHDFSLYMPESSCSRTIQQKRKGRKRAVACSRVAKQQQQWSPTTTTMTTTETTTTW</sequence>
<dbReference type="Proteomes" id="UP000479190">
    <property type="component" value="Unassembled WGS sequence"/>
</dbReference>
<proteinExistence type="predicted"/>
<evidence type="ECO:0000313" key="2">
    <source>
        <dbReference type="Proteomes" id="UP000479190"/>
    </source>
</evidence>